<sequence>MKTSMKAFDRGGNTLEKTSLRGIQGMTLAKSSAEHANSCSHLFSSYPLCKKKKRERERERGGENILG</sequence>
<reference evidence="2" key="1">
    <citation type="submission" date="2016-05" db="EMBL/GenBank/DDBJ databases">
        <authorList>
            <person name="Naeem R."/>
        </authorList>
    </citation>
    <scope>NUCLEOTIDE SEQUENCE [LARGE SCALE GENOMIC DNA]</scope>
</reference>
<evidence type="ECO:0000313" key="1">
    <source>
        <dbReference type="EMBL" id="SBT32203.1"/>
    </source>
</evidence>
<accession>A0A1A8YKY5</accession>
<dbReference type="Proteomes" id="UP000078555">
    <property type="component" value="Unassembled WGS sequence"/>
</dbReference>
<protein>
    <submittedName>
        <fullName evidence="1">Uncharacterized protein</fullName>
    </submittedName>
</protein>
<organism evidence="1 2">
    <name type="scientific">Plasmodium ovale wallikeri</name>
    <dbReference type="NCBI Taxonomy" id="864142"/>
    <lineage>
        <taxon>Eukaryota</taxon>
        <taxon>Sar</taxon>
        <taxon>Alveolata</taxon>
        <taxon>Apicomplexa</taxon>
        <taxon>Aconoidasida</taxon>
        <taxon>Haemosporida</taxon>
        <taxon>Plasmodiidae</taxon>
        <taxon>Plasmodium</taxon>
        <taxon>Plasmodium (Plasmodium)</taxon>
    </lineage>
</organism>
<proteinExistence type="predicted"/>
<gene>
    <name evidence="1" type="ORF">POVWA1_010940</name>
</gene>
<evidence type="ECO:0000313" key="2">
    <source>
        <dbReference type="Proteomes" id="UP000078555"/>
    </source>
</evidence>
<keyword evidence="2" id="KW-1185">Reference proteome</keyword>
<dbReference type="AlphaFoldDB" id="A0A1A8YKY5"/>
<name>A0A1A8YKY5_PLAOA</name>
<dbReference type="EMBL" id="FLRD01000034">
    <property type="protein sequence ID" value="SBT32203.1"/>
    <property type="molecule type" value="Genomic_DNA"/>
</dbReference>